<feature type="compositionally biased region" description="Basic and acidic residues" evidence="5">
    <location>
        <begin position="623"/>
        <end position="641"/>
    </location>
</feature>
<dbReference type="Pfam" id="PF12329">
    <property type="entry name" value="TMF_DNA_bd"/>
    <property type="match status" value="1"/>
</dbReference>
<dbReference type="InterPro" id="IPR022092">
    <property type="entry name" value="TMF_DNA-bd"/>
</dbReference>
<comment type="caution">
    <text evidence="7">The sequence shown here is derived from an EMBL/GenBank/DDBJ whole genome shotgun (WGS) entry which is preliminary data.</text>
</comment>
<feature type="coiled-coil region" evidence="4">
    <location>
        <begin position="272"/>
        <end position="427"/>
    </location>
</feature>
<evidence type="ECO:0000256" key="2">
    <source>
        <dbReference type="ARBA" id="ARBA00023034"/>
    </source>
</evidence>
<dbReference type="EMBL" id="SWFS01000541">
    <property type="protein sequence ID" value="KAA8898549.1"/>
    <property type="molecule type" value="Genomic_DNA"/>
</dbReference>
<evidence type="ECO:0000256" key="1">
    <source>
        <dbReference type="ARBA" id="ARBA00004555"/>
    </source>
</evidence>
<proteinExistence type="predicted"/>
<feature type="region of interest" description="Disordered" evidence="5">
    <location>
        <begin position="601"/>
        <end position="659"/>
    </location>
</feature>
<dbReference type="Proteomes" id="UP000761534">
    <property type="component" value="Unassembled WGS sequence"/>
</dbReference>
<feature type="region of interest" description="Disordered" evidence="5">
    <location>
        <begin position="67"/>
        <end position="150"/>
    </location>
</feature>
<feature type="coiled-coil region" evidence="4">
    <location>
        <begin position="695"/>
        <end position="806"/>
    </location>
</feature>
<reference evidence="7" key="1">
    <citation type="journal article" date="2019" name="G3 (Bethesda)">
        <title>Genome Assemblies of Two Rare Opportunistic Yeast Pathogens: Diutina rugosa (syn. Candida rugosa) and Trichomonascus ciferrii (syn. Candida ciferrii).</title>
        <authorList>
            <person name="Mixao V."/>
            <person name="Saus E."/>
            <person name="Hansen A.P."/>
            <person name="Lass-Florl C."/>
            <person name="Gabaldon T."/>
        </authorList>
    </citation>
    <scope>NUCLEOTIDE SEQUENCE</scope>
    <source>
        <strain evidence="7">CBS 4856</strain>
    </source>
</reference>
<feature type="compositionally biased region" description="Low complexity" evidence="5">
    <location>
        <begin position="33"/>
        <end position="47"/>
    </location>
</feature>
<dbReference type="AlphaFoldDB" id="A0A6A1LP73"/>
<name>A0A6A1LP73_9ASCO</name>
<dbReference type="VEuPathDB" id="FungiDB:TRICI_006504"/>
<evidence type="ECO:0000256" key="4">
    <source>
        <dbReference type="SAM" id="Coils"/>
    </source>
</evidence>
<feature type="domain" description="TATA element modulatory factor 1 TATA binding" evidence="6">
    <location>
        <begin position="686"/>
        <end position="796"/>
    </location>
</feature>
<evidence type="ECO:0000256" key="3">
    <source>
        <dbReference type="ARBA" id="ARBA00023054"/>
    </source>
</evidence>
<keyword evidence="8" id="KW-1185">Reference proteome</keyword>
<dbReference type="GO" id="GO:0005794">
    <property type="term" value="C:Golgi apparatus"/>
    <property type="evidence" value="ECO:0007669"/>
    <property type="project" value="UniProtKB-SubCell"/>
</dbReference>
<keyword evidence="2" id="KW-0333">Golgi apparatus</keyword>
<comment type="subcellular location">
    <subcellularLocation>
        <location evidence="1">Golgi apparatus</location>
    </subcellularLocation>
</comment>
<dbReference type="Gene3D" id="1.10.287.1490">
    <property type="match status" value="1"/>
</dbReference>
<keyword evidence="3 4" id="KW-0175">Coiled coil</keyword>
<organism evidence="7 8">
    <name type="scientific">Trichomonascus ciferrii</name>
    <dbReference type="NCBI Taxonomy" id="44093"/>
    <lineage>
        <taxon>Eukaryota</taxon>
        <taxon>Fungi</taxon>
        <taxon>Dikarya</taxon>
        <taxon>Ascomycota</taxon>
        <taxon>Saccharomycotina</taxon>
        <taxon>Dipodascomycetes</taxon>
        <taxon>Dipodascales</taxon>
        <taxon>Trichomonascaceae</taxon>
        <taxon>Trichomonascus</taxon>
        <taxon>Trichomonascus ciferrii complex</taxon>
    </lineage>
</organism>
<dbReference type="PANTHER" id="PTHR46515:SF1">
    <property type="entry name" value="TATA ELEMENT MODULATORY FACTOR"/>
    <property type="match status" value="1"/>
</dbReference>
<protein>
    <recommendedName>
        <fullName evidence="6">TATA element modulatory factor 1 TATA binding domain-containing protein</fullName>
    </recommendedName>
</protein>
<feature type="compositionally biased region" description="Polar residues" evidence="5">
    <location>
        <begin position="1"/>
        <end position="12"/>
    </location>
</feature>
<sequence>MSDSGVENNGSSEKGDEPKVEGSIDTEKEEVVSNASSNKAASSSNWSNYFKKAVANVESTLDKVLQESSEINVSTPSERQTSATKQRMTMEDRLAKAVGRPSTPTSVGDKKASESSSSARTSEDSNVQQTTATTFAITSDQQEPIDPPSFDALINLSQSLQEMVSLMDLPEEQGALKTSLAELVNNLTLQQKRSDDHTSQVLGKIESLESKVKYLSQQEMERTNALKQSSSGLQKKLAEKDEQIALLFEEGQALSKKELKYMTTIKRLRNQEKESGKANENALKRAEKAEKELVDVKQKLKEQSDTLKEYSRSGDDIEPLKKERDSLKSTVMQLEQQLKDLNSKYDERAQIAQTDALNDATNRARELQEDLDKANFNLEMNKENLQVEISELQAQLRQEEESNNTLVSELRDEIKNLEVRVEHYRSMSEEASTVGGASSEQHLNLVRQIESLQSQHSISKENWHEMEASLNNRITSLENDLEEAKNQEISLRKKLKSLISLEASPQIPCVDFAEASNETNRASVEENEKLNDDIYNLKTEVSQLQVKIGELEARVSEKQSDKEALQTRMEREVKRLEQERDDLTSRLEESEKELQNIKQLDTMSSPGPNMDRISPFSPGIDTEQERHKSSDQSSMEFDRSASTENVSGFFESRNPSITTGLGLNQQPGLLSPRQGGERASSVLTVNNSGPNIQLVGKMNNTIRRLESELSSVKLELDQMTRAKEDACKQTIELMKDNEDLNQFRQKASELEEKVKTLEEREQTTLEMLGEKSEQVNELKADVEDLKSMYRQQVEQLVDQLAAANKK</sequence>
<dbReference type="OrthoDB" id="74178at2759"/>
<feature type="compositionally biased region" description="Polar residues" evidence="5">
    <location>
        <begin position="126"/>
        <end position="142"/>
    </location>
</feature>
<feature type="coiled-coil region" evidence="4">
    <location>
        <begin position="527"/>
        <end position="600"/>
    </location>
</feature>
<evidence type="ECO:0000313" key="7">
    <source>
        <dbReference type="EMBL" id="KAA8898549.1"/>
    </source>
</evidence>
<feature type="compositionally biased region" description="Polar residues" evidence="5">
    <location>
        <begin position="67"/>
        <end position="87"/>
    </location>
</feature>
<feature type="compositionally biased region" description="Basic and acidic residues" evidence="5">
    <location>
        <begin position="13"/>
        <end position="31"/>
    </location>
</feature>
<evidence type="ECO:0000256" key="5">
    <source>
        <dbReference type="SAM" id="MobiDB-lite"/>
    </source>
</evidence>
<feature type="coiled-coil region" evidence="4">
    <location>
        <begin position="467"/>
        <end position="501"/>
    </location>
</feature>
<dbReference type="Pfam" id="PF12325">
    <property type="entry name" value="TMF_TATA_bd"/>
    <property type="match status" value="1"/>
</dbReference>
<accession>A0A6A1LP73</accession>
<dbReference type="InterPro" id="IPR052602">
    <property type="entry name" value="Growth_transcription_reg"/>
</dbReference>
<dbReference type="PANTHER" id="PTHR46515">
    <property type="entry name" value="TATA ELEMENT MODULATORY FACTOR TMF1"/>
    <property type="match status" value="1"/>
</dbReference>
<evidence type="ECO:0000313" key="8">
    <source>
        <dbReference type="Proteomes" id="UP000761534"/>
    </source>
</evidence>
<dbReference type="GO" id="GO:0005783">
    <property type="term" value="C:endoplasmic reticulum"/>
    <property type="evidence" value="ECO:0007669"/>
    <property type="project" value="TreeGrafter"/>
</dbReference>
<dbReference type="InterPro" id="IPR022091">
    <property type="entry name" value="TMF_TATA-bd"/>
</dbReference>
<gene>
    <name evidence="7" type="ORF">TRICI_006504</name>
</gene>
<evidence type="ECO:0000259" key="6">
    <source>
        <dbReference type="Pfam" id="PF12325"/>
    </source>
</evidence>
<feature type="region of interest" description="Disordered" evidence="5">
    <location>
        <begin position="1"/>
        <end position="47"/>
    </location>
</feature>